<gene>
    <name evidence="7" type="ORF">FB560_3257</name>
</gene>
<dbReference type="SUPFAM" id="SSF53807">
    <property type="entry name" value="Helical backbone' metal receptor"/>
    <property type="match status" value="1"/>
</dbReference>
<dbReference type="AlphaFoldDB" id="A0A543BAA7"/>
<keyword evidence="3" id="KW-0813">Transport</keyword>
<dbReference type="Proteomes" id="UP000317209">
    <property type="component" value="Unassembled WGS sequence"/>
</dbReference>
<dbReference type="PROSITE" id="PS50983">
    <property type="entry name" value="FE_B12_PBP"/>
    <property type="match status" value="1"/>
</dbReference>
<evidence type="ECO:0000256" key="5">
    <source>
        <dbReference type="SAM" id="SignalP"/>
    </source>
</evidence>
<evidence type="ECO:0000256" key="4">
    <source>
        <dbReference type="ARBA" id="ARBA00022729"/>
    </source>
</evidence>
<feature type="signal peptide" evidence="5">
    <location>
        <begin position="1"/>
        <end position="29"/>
    </location>
</feature>
<dbReference type="PROSITE" id="PS51257">
    <property type="entry name" value="PROKAR_LIPOPROTEIN"/>
    <property type="match status" value="1"/>
</dbReference>
<evidence type="ECO:0000313" key="7">
    <source>
        <dbReference type="EMBL" id="TQL81781.1"/>
    </source>
</evidence>
<dbReference type="PANTHER" id="PTHR30532:SF24">
    <property type="entry name" value="FERRIC ENTEROBACTIN-BINDING PERIPLASMIC PROTEIN FEPB"/>
    <property type="match status" value="1"/>
</dbReference>
<evidence type="ECO:0000256" key="2">
    <source>
        <dbReference type="ARBA" id="ARBA00008814"/>
    </source>
</evidence>
<evidence type="ECO:0000256" key="1">
    <source>
        <dbReference type="ARBA" id="ARBA00004196"/>
    </source>
</evidence>
<dbReference type="OrthoDB" id="1846031at2"/>
<dbReference type="InterPro" id="IPR002491">
    <property type="entry name" value="ABC_transptr_periplasmic_BD"/>
</dbReference>
<sequence>MPLSRSKALTALFAAALAAAVLTSCSTSASTTDDSVPAADPGAFPVTVDHAYGETTISEQPARIVTVGYTEQDTLWALGLAPVGVTDWYGDHEFASWPWADEARGDSEPEVLTTTDGLDFEAIALLDPDLIIGTNAGMTEEDYDRLSDIAPTVAHSGDYSMYFEPWDVQTLQIGEAVGLGDEAQKLVDDIDAQFAAAAAAHPEFADTSIVFLQNAIYDGAAIAYQDGLSTDFLTDLGFTIPADIDAYAPDDTSGGQAYIPVENLDVLNAADVLIWGTESDDDITALEAEPFVTAIEAMKNDKDVYTDGITAGAIYFTSPLSLPYVLDSLVPALADAVAGNGPAHTAE</sequence>
<evidence type="ECO:0000256" key="3">
    <source>
        <dbReference type="ARBA" id="ARBA00022448"/>
    </source>
</evidence>
<dbReference type="PANTHER" id="PTHR30532">
    <property type="entry name" value="IRON III DICITRATE-BINDING PERIPLASMIC PROTEIN"/>
    <property type="match status" value="1"/>
</dbReference>
<proteinExistence type="inferred from homology"/>
<evidence type="ECO:0000259" key="6">
    <source>
        <dbReference type="PROSITE" id="PS50983"/>
    </source>
</evidence>
<accession>A0A543BAA7</accession>
<name>A0A543BAA7_9MICO</name>
<keyword evidence="8" id="KW-1185">Reference proteome</keyword>
<protein>
    <submittedName>
        <fullName evidence="7">Iron complex transport system substrate-binding protein</fullName>
    </submittedName>
</protein>
<dbReference type="RefSeq" id="WP_141873538.1">
    <property type="nucleotide sequence ID" value="NZ_VFOX01000002.1"/>
</dbReference>
<dbReference type="GO" id="GO:0030288">
    <property type="term" value="C:outer membrane-bounded periplasmic space"/>
    <property type="evidence" value="ECO:0007669"/>
    <property type="project" value="TreeGrafter"/>
</dbReference>
<dbReference type="Pfam" id="PF01497">
    <property type="entry name" value="Peripla_BP_2"/>
    <property type="match status" value="1"/>
</dbReference>
<comment type="subcellular location">
    <subcellularLocation>
        <location evidence="1">Cell envelope</location>
    </subcellularLocation>
</comment>
<feature type="domain" description="Fe/B12 periplasmic-binding" evidence="6">
    <location>
        <begin position="63"/>
        <end position="337"/>
    </location>
</feature>
<evidence type="ECO:0000313" key="8">
    <source>
        <dbReference type="Proteomes" id="UP000317209"/>
    </source>
</evidence>
<organism evidence="7 8">
    <name type="scientific">Microbacterium saperdae</name>
    <dbReference type="NCBI Taxonomy" id="69368"/>
    <lineage>
        <taxon>Bacteria</taxon>
        <taxon>Bacillati</taxon>
        <taxon>Actinomycetota</taxon>
        <taxon>Actinomycetes</taxon>
        <taxon>Micrococcales</taxon>
        <taxon>Microbacteriaceae</taxon>
        <taxon>Microbacterium</taxon>
    </lineage>
</organism>
<reference evidence="7 8" key="1">
    <citation type="submission" date="2019-06" db="EMBL/GenBank/DDBJ databases">
        <title>Sequencing the genomes of 1000 actinobacteria strains.</title>
        <authorList>
            <person name="Klenk H.-P."/>
        </authorList>
    </citation>
    <scope>NUCLEOTIDE SEQUENCE [LARGE SCALE GENOMIC DNA]</scope>
    <source>
        <strain evidence="7 8">DSM 20169</strain>
    </source>
</reference>
<dbReference type="Gene3D" id="3.40.50.1980">
    <property type="entry name" value="Nitrogenase molybdenum iron protein domain"/>
    <property type="match status" value="2"/>
</dbReference>
<comment type="similarity">
    <text evidence="2">Belongs to the bacterial solute-binding protein 8 family.</text>
</comment>
<dbReference type="InterPro" id="IPR051313">
    <property type="entry name" value="Bact_iron-sidero_bind"/>
</dbReference>
<dbReference type="EMBL" id="VFOX01000002">
    <property type="protein sequence ID" value="TQL81781.1"/>
    <property type="molecule type" value="Genomic_DNA"/>
</dbReference>
<feature type="chain" id="PRO_5021704722" evidence="5">
    <location>
        <begin position="30"/>
        <end position="347"/>
    </location>
</feature>
<keyword evidence="4 5" id="KW-0732">Signal</keyword>
<dbReference type="GO" id="GO:1901678">
    <property type="term" value="P:iron coordination entity transport"/>
    <property type="evidence" value="ECO:0007669"/>
    <property type="project" value="UniProtKB-ARBA"/>
</dbReference>
<comment type="caution">
    <text evidence="7">The sequence shown here is derived from an EMBL/GenBank/DDBJ whole genome shotgun (WGS) entry which is preliminary data.</text>
</comment>